<dbReference type="GO" id="GO:1904047">
    <property type="term" value="F:S-adenosyl-L-methionine binding"/>
    <property type="evidence" value="ECO:0007669"/>
    <property type="project" value="TreeGrafter"/>
</dbReference>
<reference evidence="1 2" key="1">
    <citation type="submission" date="2019-04" db="EMBL/GenBank/DDBJ databases">
        <title>Lewinella litorea sp. nov., isolated from a marine sand.</title>
        <authorList>
            <person name="Yoon J.-H."/>
        </authorList>
    </citation>
    <scope>NUCLEOTIDE SEQUENCE [LARGE SCALE GENOMIC DNA]</scope>
    <source>
        <strain evidence="1 2">HSMS-39</strain>
    </source>
</reference>
<dbReference type="OrthoDB" id="9787095at2"/>
<dbReference type="GO" id="GO:0042601">
    <property type="term" value="C:endospore-forming forespore"/>
    <property type="evidence" value="ECO:0007669"/>
    <property type="project" value="TreeGrafter"/>
</dbReference>
<evidence type="ECO:0000313" key="2">
    <source>
        <dbReference type="Proteomes" id="UP000308528"/>
    </source>
</evidence>
<dbReference type="PANTHER" id="PTHR37822">
    <property type="entry name" value="SPORE PHOTOPRODUCT LYASE-RELATED"/>
    <property type="match status" value="1"/>
</dbReference>
<dbReference type="Gene3D" id="3.80.30.30">
    <property type="match status" value="1"/>
</dbReference>
<dbReference type="EMBL" id="SRSF01000002">
    <property type="protein sequence ID" value="THH40752.1"/>
    <property type="molecule type" value="Genomic_DNA"/>
</dbReference>
<dbReference type="SUPFAM" id="SSF102114">
    <property type="entry name" value="Radical SAM enzymes"/>
    <property type="match status" value="1"/>
</dbReference>
<organism evidence="1 2">
    <name type="scientific">Neolewinella litorea</name>
    <dbReference type="NCBI Taxonomy" id="2562452"/>
    <lineage>
        <taxon>Bacteria</taxon>
        <taxon>Pseudomonadati</taxon>
        <taxon>Bacteroidota</taxon>
        <taxon>Saprospiria</taxon>
        <taxon>Saprospirales</taxon>
        <taxon>Lewinellaceae</taxon>
        <taxon>Neolewinella</taxon>
    </lineage>
</organism>
<gene>
    <name evidence="1" type="ORF">E4021_08005</name>
</gene>
<dbReference type="AlphaFoldDB" id="A0A4S4NLS8"/>
<comment type="caution">
    <text evidence="1">The sequence shown here is derived from an EMBL/GenBank/DDBJ whole genome shotgun (WGS) entry which is preliminary data.</text>
</comment>
<proteinExistence type="predicted"/>
<dbReference type="Gene3D" id="3.40.50.12110">
    <property type="match status" value="1"/>
</dbReference>
<protein>
    <submittedName>
        <fullName evidence="1">Radical SAM protein</fullName>
    </submittedName>
</protein>
<dbReference type="GO" id="GO:0051539">
    <property type="term" value="F:4 iron, 4 sulfur cluster binding"/>
    <property type="evidence" value="ECO:0007669"/>
    <property type="project" value="TreeGrafter"/>
</dbReference>
<sequence length="353" mass="40002">MSTFAPAPGAPGRSARLWKPRHIYFTAAAHAEEHGRRIADRLDQLRLPYEVLSANRLPKLGGSTVRETYQKAKNTLAIVTAPPSALKLTPIPPSADWQFHLAKGCPAHCQYCYLAGSLPGAPVTRTYANLEAILENNANYIDPHRALTTFEASCYTDPLGIEHLTGSLSRAIEWFGQQPEARLRWVTKYDAVNPLLNLQHNGQTRCRISLNAGWVTRRLEGGTADLEARLHAMRRLAQAGYRVGAVLAPLMPFEDWKTEYADMLDRLREALDFPVDLTFELITHRFTPGSKEILLDWYPNTSLDFNEETRAKKRNKFGSHKFVYTREQMDELKGWFSAEIKARFPEGEVLYFT</sequence>
<keyword evidence="2" id="KW-1185">Reference proteome</keyword>
<dbReference type="CDD" id="cd01335">
    <property type="entry name" value="Radical_SAM"/>
    <property type="match status" value="1"/>
</dbReference>
<dbReference type="InterPro" id="IPR058240">
    <property type="entry name" value="rSAM_sf"/>
</dbReference>
<evidence type="ECO:0000313" key="1">
    <source>
        <dbReference type="EMBL" id="THH40752.1"/>
    </source>
</evidence>
<name>A0A4S4NLS8_9BACT</name>
<dbReference type="InterPro" id="IPR049539">
    <property type="entry name" value="SPL"/>
</dbReference>
<dbReference type="GO" id="GO:0003913">
    <property type="term" value="F:DNA photolyase activity"/>
    <property type="evidence" value="ECO:0007669"/>
    <property type="project" value="TreeGrafter"/>
</dbReference>
<dbReference type="PANTHER" id="PTHR37822:SF2">
    <property type="entry name" value="SPORE PHOTOPRODUCT LYASE"/>
    <property type="match status" value="1"/>
</dbReference>
<dbReference type="SFLD" id="SFLDS00029">
    <property type="entry name" value="Radical_SAM"/>
    <property type="match status" value="1"/>
</dbReference>
<dbReference type="Pfam" id="PF20903">
    <property type="entry name" value="SPL"/>
    <property type="match status" value="1"/>
</dbReference>
<dbReference type="Proteomes" id="UP000308528">
    <property type="component" value="Unassembled WGS sequence"/>
</dbReference>
<accession>A0A4S4NLS8</accession>
<dbReference type="InterPro" id="IPR007197">
    <property type="entry name" value="rSAM"/>
</dbReference>